<evidence type="ECO:0000259" key="1">
    <source>
        <dbReference type="Pfam" id="PF24173"/>
    </source>
</evidence>
<dbReference type="SUPFAM" id="SSF48371">
    <property type="entry name" value="ARM repeat"/>
    <property type="match status" value="1"/>
</dbReference>
<proteinExistence type="predicted"/>
<dbReference type="InterPro" id="IPR052587">
    <property type="entry name" value="TELO2-interacting_protein_1"/>
</dbReference>
<dbReference type="InterPro" id="IPR057566">
    <property type="entry name" value="TPR_TTI1_N"/>
</dbReference>
<dbReference type="PANTHER" id="PTHR18460:SF3">
    <property type="entry name" value="TELO2-INTERACTING PROTEIN 1 HOMOLOG"/>
    <property type="match status" value="1"/>
</dbReference>
<dbReference type="Pfam" id="PF24173">
    <property type="entry name" value="TPR_TTI1_N"/>
    <property type="match status" value="1"/>
</dbReference>
<reference evidence="3" key="2">
    <citation type="submission" date="2025-08" db="UniProtKB">
        <authorList>
            <consortium name="RefSeq"/>
        </authorList>
    </citation>
    <scope>IDENTIFICATION</scope>
    <source>
        <tissue evidence="3">Leaf</tissue>
    </source>
</reference>
<dbReference type="Proteomes" id="UP000694864">
    <property type="component" value="Chromosome 16"/>
</dbReference>
<evidence type="ECO:0000313" key="2">
    <source>
        <dbReference type="Proteomes" id="UP000694864"/>
    </source>
</evidence>
<feature type="domain" description="TTI1 N-terminal TPR" evidence="1">
    <location>
        <begin position="213"/>
        <end position="458"/>
    </location>
</feature>
<dbReference type="PANTHER" id="PTHR18460">
    <property type="entry name" value="TEL2 INTERACTING PROTEIN 1 TTI1 FAMILY MEMBER"/>
    <property type="match status" value="1"/>
</dbReference>
<gene>
    <name evidence="3" type="primary">LOC104752346</name>
</gene>
<accession>A0ABM1R3U2</accession>
<dbReference type="InterPro" id="IPR016024">
    <property type="entry name" value="ARM-type_fold"/>
</dbReference>
<reference evidence="2" key="1">
    <citation type="journal article" date="2014" name="Nat. Commun.">
        <title>The emerging biofuel crop Camelina sativa retains a highly undifferentiated hexaploid genome structure.</title>
        <authorList>
            <person name="Kagale S."/>
            <person name="Koh C."/>
            <person name="Nixon J."/>
            <person name="Bollina V."/>
            <person name="Clarke W.E."/>
            <person name="Tuteja R."/>
            <person name="Spillane C."/>
            <person name="Robinson S.J."/>
            <person name="Links M.G."/>
            <person name="Clarke C."/>
            <person name="Higgins E.E."/>
            <person name="Huebert T."/>
            <person name="Sharpe A.G."/>
            <person name="Parkin I.A."/>
        </authorList>
    </citation>
    <scope>NUCLEOTIDE SEQUENCE [LARGE SCALE GENOMIC DNA]</scope>
    <source>
        <strain evidence="2">cv. DH55</strain>
    </source>
</reference>
<sequence length="835" mass="92374">MEESVVVRRETDGDGEAVLAVFAQLKVLCTELQILSRNPKRNPGTIPALLHLLRRTPPATLQSFFNYTLFPLLLLLDAAVACRSEKINQPKKFPTTPYTYRVSDKVVVGVIHCLEELLKKGHIGSIDQMVVVMKKLISGAALPPSVAAEEFREGIIRCFRAIISGLLPCSGDFCSCQRTVGWPQLSDTKDYQAQVSESFKYDLDTGECLLAFLQSPSALASVGHWLSILLKVADAEASRGDRGSANLRVEAFIALRILVAKIGTADVLAFFLPGVVSQIAKVLHVSRAMISGAAGSVDALDQAVRGLAEFLMIVLEDQTNSLALGISDDDTKSQKHESAHSILDELRSLTTKSQGQSDELTEITNQDIVTINVPAKPNLNPSRDSFHVERTKGWLDSTTSHVNKLLSETFPHILIHPAGKIRWDFLAAIRGLLSKSSCSLKGARLVMLECVCTLAVDDSDEVSVAAQEFLDDLFSKRTNHHIESDVIKIFSRLLERLPKVVLGNEELPALSVVKQLLVVTYYSGPQFLANHLQSPITASRFLDIFSLCLSHNSAFTGSLEKLIAERPSSSTGYLPSITELKVGSQETGYNRTVPNFTEADQLNLETSSATSYMLPRMPPWFSYVGSQKLYEMLAGILRLVRLSLMAGFENEGHLAVILDIPLGVFRKLVSDIRAKEYNGEDWQLVGQAATAACILNELIFGLTDQATDALSRLLRKSRKGSDKLSWEISWHKRAKSHLIDCVGKILYEYHSSEVWDLPVDQKTIPGQTDSDVQLFSPHFLKDCAMLHQVIREGVGVFSLCLGKDFSLCVGKYFVPSGEREREWRREEHLVVTRPK</sequence>
<dbReference type="RefSeq" id="XP_019093680.1">
    <property type="nucleotide sequence ID" value="XM_019238135.1"/>
</dbReference>
<name>A0ABM1R3U2_CAMSA</name>
<protein>
    <submittedName>
        <fullName evidence="3">Uncharacterized protein LOC104752346 isoform X1</fullName>
    </submittedName>
</protein>
<keyword evidence="2" id="KW-1185">Reference proteome</keyword>
<organism evidence="2 3">
    <name type="scientific">Camelina sativa</name>
    <name type="common">False flax</name>
    <name type="synonym">Myagrum sativum</name>
    <dbReference type="NCBI Taxonomy" id="90675"/>
    <lineage>
        <taxon>Eukaryota</taxon>
        <taxon>Viridiplantae</taxon>
        <taxon>Streptophyta</taxon>
        <taxon>Embryophyta</taxon>
        <taxon>Tracheophyta</taxon>
        <taxon>Spermatophyta</taxon>
        <taxon>Magnoliopsida</taxon>
        <taxon>eudicotyledons</taxon>
        <taxon>Gunneridae</taxon>
        <taxon>Pentapetalae</taxon>
        <taxon>rosids</taxon>
        <taxon>malvids</taxon>
        <taxon>Brassicales</taxon>
        <taxon>Brassicaceae</taxon>
        <taxon>Camelineae</taxon>
        <taxon>Camelina</taxon>
    </lineage>
</organism>
<evidence type="ECO:0000313" key="3">
    <source>
        <dbReference type="RefSeq" id="XP_019093680.1"/>
    </source>
</evidence>
<dbReference type="GeneID" id="104752346"/>